<protein>
    <submittedName>
        <fullName evidence="2">Uncharacterized protein</fullName>
    </submittedName>
</protein>
<keyword evidence="1" id="KW-1133">Transmembrane helix</keyword>
<keyword evidence="1" id="KW-0812">Transmembrane</keyword>
<evidence type="ECO:0000313" key="2">
    <source>
        <dbReference type="EMBL" id="GAH40543.1"/>
    </source>
</evidence>
<keyword evidence="1" id="KW-0472">Membrane</keyword>
<dbReference type="EMBL" id="BARU01009706">
    <property type="protein sequence ID" value="GAH40543.1"/>
    <property type="molecule type" value="Genomic_DNA"/>
</dbReference>
<organism evidence="2">
    <name type="scientific">marine sediment metagenome</name>
    <dbReference type="NCBI Taxonomy" id="412755"/>
    <lineage>
        <taxon>unclassified sequences</taxon>
        <taxon>metagenomes</taxon>
        <taxon>ecological metagenomes</taxon>
    </lineage>
</organism>
<dbReference type="AlphaFoldDB" id="X1H5I3"/>
<gene>
    <name evidence="2" type="ORF">S03H2_18681</name>
</gene>
<name>X1H5I3_9ZZZZ</name>
<proteinExistence type="predicted"/>
<evidence type="ECO:0000256" key="1">
    <source>
        <dbReference type="SAM" id="Phobius"/>
    </source>
</evidence>
<sequence>MAVAKGCAGNSEATGEMKWWQAILFIIAYVELALLLAFKLNDIENGVWLNCEVLCIFVVLAFVVFFCPWKGGKG</sequence>
<comment type="caution">
    <text evidence="2">The sequence shown here is derived from an EMBL/GenBank/DDBJ whole genome shotgun (WGS) entry which is preliminary data.</text>
</comment>
<accession>X1H5I3</accession>
<feature type="transmembrane region" description="Helical" evidence="1">
    <location>
        <begin position="47"/>
        <end position="66"/>
    </location>
</feature>
<feature type="transmembrane region" description="Helical" evidence="1">
    <location>
        <begin position="19"/>
        <end position="38"/>
    </location>
</feature>
<reference evidence="2" key="1">
    <citation type="journal article" date="2014" name="Front. Microbiol.">
        <title>High frequency of phylogenetically diverse reductive dehalogenase-homologous genes in deep subseafloor sedimentary metagenomes.</title>
        <authorList>
            <person name="Kawai M."/>
            <person name="Futagami T."/>
            <person name="Toyoda A."/>
            <person name="Takaki Y."/>
            <person name="Nishi S."/>
            <person name="Hori S."/>
            <person name="Arai W."/>
            <person name="Tsubouchi T."/>
            <person name="Morono Y."/>
            <person name="Uchiyama I."/>
            <person name="Ito T."/>
            <person name="Fujiyama A."/>
            <person name="Inagaki F."/>
            <person name="Takami H."/>
        </authorList>
    </citation>
    <scope>NUCLEOTIDE SEQUENCE</scope>
    <source>
        <strain evidence="2">Expedition CK06-06</strain>
    </source>
</reference>